<feature type="compositionally biased region" description="Low complexity" evidence="1">
    <location>
        <begin position="232"/>
        <end position="253"/>
    </location>
</feature>
<proteinExistence type="predicted"/>
<accession>A0A8S0SIE4</accession>
<dbReference type="InterPro" id="IPR012442">
    <property type="entry name" value="DUF1645_plant"/>
</dbReference>
<dbReference type="PANTHER" id="PTHR33095">
    <property type="entry name" value="OS07G0619500 PROTEIN"/>
    <property type="match status" value="1"/>
</dbReference>
<dbReference type="OrthoDB" id="667051at2759"/>
<gene>
    <name evidence="2" type="ORF">OLEA9_A104366</name>
</gene>
<dbReference type="Gramene" id="OE9A104366T1">
    <property type="protein sequence ID" value="OE9A104366C1"/>
    <property type="gene ID" value="OE9A104366"/>
</dbReference>
<dbReference type="Proteomes" id="UP000594638">
    <property type="component" value="Unassembled WGS sequence"/>
</dbReference>
<dbReference type="AlphaFoldDB" id="A0A8S0SIE4"/>
<keyword evidence="3" id="KW-1185">Reference proteome</keyword>
<comment type="caution">
    <text evidence="2">The sequence shown here is derived from an EMBL/GenBank/DDBJ whole genome shotgun (WGS) entry which is preliminary data.</text>
</comment>
<evidence type="ECO:0000313" key="2">
    <source>
        <dbReference type="EMBL" id="CAA2992093.1"/>
    </source>
</evidence>
<dbReference type="EMBL" id="CACTIH010005431">
    <property type="protein sequence ID" value="CAA2992093.1"/>
    <property type="molecule type" value="Genomic_DNA"/>
</dbReference>
<reference evidence="2 3" key="1">
    <citation type="submission" date="2019-12" db="EMBL/GenBank/DDBJ databases">
        <authorList>
            <person name="Alioto T."/>
            <person name="Alioto T."/>
            <person name="Gomez Garrido J."/>
        </authorList>
    </citation>
    <scope>NUCLEOTIDE SEQUENCE [LARGE SCALE GENOMIC DNA]</scope>
</reference>
<name>A0A8S0SIE4_OLEEU</name>
<feature type="region of interest" description="Disordered" evidence="1">
    <location>
        <begin position="342"/>
        <end position="362"/>
    </location>
</feature>
<evidence type="ECO:0000313" key="3">
    <source>
        <dbReference type="Proteomes" id="UP000594638"/>
    </source>
</evidence>
<sequence>MKVMPPKFDKCSQKVIEGGLSYLLKSIALCSSFLRSRSLFIVETNPIKANLSSLISDKKTKMEVLIPADKMDFDFNSARSSPSVSAPSTPKRFGEYYCSAPTSPSHLSQFYRDFDEFMVTSGGGAGGGGDGDGGGGVPFDFAFDISEESETASLSAEELFDGGVIKPLTLNPPPRLRHPPEARIKPKSPRGKKIFKDVFSPRNKKESDDPFEIAARNAIKTLQPQPERGRQRSSNLSSSSSSRRATRSLSPLRDSQYPWGEELQFSKRVQEENISTISEVSVQPKNICSSLSSSSSKGHKKWRFKDFFLFRSASEGRASDKDPLKKYTAVPFRRHEDLKNSSFRTIDSSGPGSGTRRRGPVSAHELHYTINRSVSEDLKKKTFLPYKQGILGRLSFNPAVHALANGFGFSRK</sequence>
<organism evidence="2 3">
    <name type="scientific">Olea europaea subsp. europaea</name>
    <dbReference type="NCBI Taxonomy" id="158383"/>
    <lineage>
        <taxon>Eukaryota</taxon>
        <taxon>Viridiplantae</taxon>
        <taxon>Streptophyta</taxon>
        <taxon>Embryophyta</taxon>
        <taxon>Tracheophyta</taxon>
        <taxon>Spermatophyta</taxon>
        <taxon>Magnoliopsida</taxon>
        <taxon>eudicotyledons</taxon>
        <taxon>Gunneridae</taxon>
        <taxon>Pentapetalae</taxon>
        <taxon>asterids</taxon>
        <taxon>lamiids</taxon>
        <taxon>Lamiales</taxon>
        <taxon>Oleaceae</taxon>
        <taxon>Oleeae</taxon>
        <taxon>Olea</taxon>
    </lineage>
</organism>
<dbReference type="PANTHER" id="PTHR33095:SF14">
    <property type="entry name" value="AR781"/>
    <property type="match status" value="1"/>
</dbReference>
<protein>
    <submittedName>
        <fullName evidence="2">Uncharacterized protein</fullName>
    </submittedName>
</protein>
<dbReference type="Pfam" id="PF07816">
    <property type="entry name" value="DUF1645"/>
    <property type="match status" value="1"/>
</dbReference>
<evidence type="ECO:0000256" key="1">
    <source>
        <dbReference type="SAM" id="MobiDB-lite"/>
    </source>
</evidence>
<feature type="region of interest" description="Disordered" evidence="1">
    <location>
        <begin position="167"/>
        <end position="254"/>
    </location>
</feature>